<organism evidence="8 9">
    <name type="scientific">Roseateles depolymerans</name>
    <dbReference type="NCBI Taxonomy" id="76731"/>
    <lineage>
        <taxon>Bacteria</taxon>
        <taxon>Pseudomonadati</taxon>
        <taxon>Pseudomonadota</taxon>
        <taxon>Betaproteobacteria</taxon>
        <taxon>Burkholderiales</taxon>
        <taxon>Sphaerotilaceae</taxon>
        <taxon>Roseateles</taxon>
    </lineage>
</organism>
<evidence type="ECO:0000256" key="2">
    <source>
        <dbReference type="ARBA" id="ARBA00022679"/>
    </source>
</evidence>
<protein>
    <recommendedName>
        <fullName evidence="5">Protein-arginine rhamnosyltransferase</fullName>
    </recommendedName>
    <alternativeName>
        <fullName evidence="6">EF-P arginine rhamnosyltransferase</fullName>
    </alternativeName>
</protein>
<name>A0A2W5DJB6_9BURK</name>
<accession>A0A2W5DJB6</accession>
<evidence type="ECO:0000313" key="9">
    <source>
        <dbReference type="Proteomes" id="UP000249633"/>
    </source>
</evidence>
<dbReference type="GO" id="GO:0003746">
    <property type="term" value="F:translation elongation factor activity"/>
    <property type="evidence" value="ECO:0007669"/>
    <property type="project" value="UniProtKB-KW"/>
</dbReference>
<dbReference type="EMBL" id="QFOD01000022">
    <property type="protein sequence ID" value="PZP28510.1"/>
    <property type="molecule type" value="Genomic_DNA"/>
</dbReference>
<reference evidence="8 9" key="1">
    <citation type="submission" date="2017-08" db="EMBL/GenBank/DDBJ databases">
        <title>Infants hospitalized years apart are colonized by the same room-sourced microbial strains.</title>
        <authorList>
            <person name="Brooks B."/>
            <person name="Olm M.R."/>
            <person name="Firek B.A."/>
            <person name="Baker R."/>
            <person name="Thomas B.C."/>
            <person name="Morowitz M.J."/>
            <person name="Banfield J.F."/>
        </authorList>
    </citation>
    <scope>NUCLEOTIDE SEQUENCE [LARGE SCALE GENOMIC DNA]</scope>
    <source>
        <strain evidence="8">S2_012_000_R2_81</strain>
    </source>
</reference>
<proteinExistence type="inferred from homology"/>
<dbReference type="Pfam" id="PF10093">
    <property type="entry name" value="EarP"/>
    <property type="match status" value="1"/>
</dbReference>
<evidence type="ECO:0000256" key="1">
    <source>
        <dbReference type="ARBA" id="ARBA00022676"/>
    </source>
</evidence>
<comment type="function">
    <text evidence="3">Protein-arginine rhamnosyltransferase that catalyzes the transfer of a single rhamnose to elongation factor P (EF-P) on 'Lys-32', a modification required for EF-P-dependent rescue of polyproline stalled ribosomes.</text>
</comment>
<keyword evidence="8" id="KW-0648">Protein biosynthesis</keyword>
<evidence type="ECO:0000256" key="3">
    <source>
        <dbReference type="ARBA" id="ARBA00024303"/>
    </source>
</evidence>
<dbReference type="InterPro" id="IPR016633">
    <property type="entry name" value="EarP"/>
</dbReference>
<dbReference type="PIRSF" id="PIRSF015557">
    <property type="entry name" value="UCP015557"/>
    <property type="match status" value="1"/>
</dbReference>
<dbReference type="AlphaFoldDB" id="A0A2W5DJB6"/>
<dbReference type="Proteomes" id="UP000249633">
    <property type="component" value="Unassembled WGS sequence"/>
</dbReference>
<comment type="similarity">
    <text evidence="4">Belongs to the glycosyltransferase 104 family.</text>
</comment>
<keyword evidence="1" id="KW-0328">Glycosyltransferase</keyword>
<comment type="catalytic activity">
    <reaction evidence="7">
        <text>dTDP-beta-L-rhamnose + L-arginyl-[protein] = N(omega)-(alpha-L-rhamnosyl)-L-arginyl-[protein] + dTDP + H(+)</text>
        <dbReference type="Rhea" id="RHEA:66692"/>
        <dbReference type="Rhea" id="RHEA-COMP:10532"/>
        <dbReference type="Rhea" id="RHEA-COMP:17096"/>
        <dbReference type="ChEBI" id="CHEBI:15378"/>
        <dbReference type="ChEBI" id="CHEBI:29965"/>
        <dbReference type="ChEBI" id="CHEBI:57510"/>
        <dbReference type="ChEBI" id="CHEBI:58369"/>
        <dbReference type="ChEBI" id="CHEBI:167445"/>
    </reaction>
    <physiologicalReaction direction="left-to-right" evidence="7">
        <dbReference type="Rhea" id="RHEA:66693"/>
    </physiologicalReaction>
</comment>
<gene>
    <name evidence="8" type="primary">earP</name>
    <name evidence="8" type="ORF">DI603_19210</name>
</gene>
<sequence>MLWDLFCRVIDNHGDLGVCWRLARDLAARGEQVRLWVDDAQALAWMAPPPRPAAIELRAWPAGDVPVQPGDIVIEAFGCDLPEPFVARMAARQPAPRWINLEYLSAEDYVERSHGLASPQFSGPGTGLTKHFFYPGFTPRTGGLLREPGIAEQMRRFDATGWLAERGWAGPTGERRVSLFAYANPALPQLLRALAKQPTLLLACPGPLQAEALQLVQDLPLLRVQALPYLPQDDYDRLLWACDLNLVRGEDSFVRAQWAGKPFIWQIYPQHDDAHHAKLEAFMRRAALPETWRTVWRGWNGIAPLPEPLGATLADLRPVALQAIAWRSELLAQPDLLTQLQSFLGLSS</sequence>
<evidence type="ECO:0000256" key="4">
    <source>
        <dbReference type="ARBA" id="ARBA00024346"/>
    </source>
</evidence>
<dbReference type="GO" id="GO:0106361">
    <property type="term" value="F:protein-arginine rhamnosyltransferase activity"/>
    <property type="evidence" value="ECO:0007669"/>
    <property type="project" value="InterPro"/>
</dbReference>
<evidence type="ECO:0000256" key="5">
    <source>
        <dbReference type="ARBA" id="ARBA00024416"/>
    </source>
</evidence>
<comment type="caution">
    <text evidence="8">The sequence shown here is derived from an EMBL/GenBank/DDBJ whole genome shotgun (WGS) entry which is preliminary data.</text>
</comment>
<evidence type="ECO:0000256" key="6">
    <source>
        <dbReference type="ARBA" id="ARBA00030025"/>
    </source>
</evidence>
<keyword evidence="8" id="KW-0251">Elongation factor</keyword>
<keyword evidence="2 8" id="KW-0808">Transferase</keyword>
<dbReference type="NCBIfam" id="TIGR03837">
    <property type="entry name" value="efp_Arg_rhamno"/>
    <property type="match status" value="1"/>
</dbReference>
<evidence type="ECO:0000313" key="8">
    <source>
        <dbReference type="EMBL" id="PZP28510.1"/>
    </source>
</evidence>
<evidence type="ECO:0000256" key="7">
    <source>
        <dbReference type="ARBA" id="ARBA00048472"/>
    </source>
</evidence>